<feature type="chain" id="PRO_5042244129" evidence="2">
    <location>
        <begin position="20"/>
        <end position="498"/>
    </location>
</feature>
<dbReference type="InterPro" id="IPR038921">
    <property type="entry name" value="YOR389W-like"/>
</dbReference>
<feature type="region of interest" description="Disordered" evidence="1">
    <location>
        <begin position="211"/>
        <end position="236"/>
    </location>
</feature>
<gene>
    <name evidence="3" type="ORF">DFH07DRAFT_947616</name>
</gene>
<dbReference type="PANTHER" id="PTHR35204:SF1">
    <property type="entry name" value="ENTEROTOXIN"/>
    <property type="match status" value="1"/>
</dbReference>
<protein>
    <submittedName>
        <fullName evidence="3">Uncharacterized protein</fullName>
    </submittedName>
</protein>
<sequence>MRQSTFTGTALALLTHLSANPAQIPSQMVDSWDLNVPPNINATGHLVFDTVSSFLQHWPNTRYRNGHSLVPGIVPVGTLLYHGRSDSKLPTNPEWTATDPEHSYIFCRGASAGGCWHLTLVAARPLNVLYFDGSSAAKMRDGPMDTQDIVGWGKVEPDRYRQERERIADLCSWGKPLGVDGFVRMEMDFEIMLCDFTAGVEVVSMANLASSGRGGPGRGPGGPGGPRPDPGQDSFEYTAPHDFASATAGFEVIHSGSWHNRYPGDRRIKLDLTQLISFYDTALVPSLVATRFGLKRWDHRLLGISAKDISAVYTVPAPAGSGVDWDTLFKVVVDRYDDRLEMVRYVLNVADEDALVTAKNAMGQFRVMLAPYIFHAAVPTAHPGNAWAAPVFEFCATSHTAYIRRSTSLSATLTPSERLLLNAVDETNREICRVVVGTWAEGVAAGLDDALPVDDPVPVDAALTQKWKAAVEGLMAWLDWSVWIKCRPGCSFEEICYL</sequence>
<dbReference type="Proteomes" id="UP001215280">
    <property type="component" value="Unassembled WGS sequence"/>
</dbReference>
<evidence type="ECO:0000313" key="3">
    <source>
        <dbReference type="EMBL" id="KAJ7716327.1"/>
    </source>
</evidence>
<feature type="non-terminal residue" evidence="3">
    <location>
        <position position="1"/>
    </location>
</feature>
<keyword evidence="2" id="KW-0732">Signal</keyword>
<accession>A0AAD7HAG7</accession>
<dbReference type="PANTHER" id="PTHR35204">
    <property type="entry name" value="YALI0A21131P"/>
    <property type="match status" value="1"/>
</dbReference>
<evidence type="ECO:0000313" key="4">
    <source>
        <dbReference type="Proteomes" id="UP001215280"/>
    </source>
</evidence>
<comment type="caution">
    <text evidence="3">The sequence shown here is derived from an EMBL/GenBank/DDBJ whole genome shotgun (WGS) entry which is preliminary data.</text>
</comment>
<keyword evidence="4" id="KW-1185">Reference proteome</keyword>
<reference evidence="3" key="1">
    <citation type="submission" date="2023-03" db="EMBL/GenBank/DDBJ databases">
        <title>Massive genome expansion in bonnet fungi (Mycena s.s.) driven by repeated elements and novel gene families across ecological guilds.</title>
        <authorList>
            <consortium name="Lawrence Berkeley National Laboratory"/>
            <person name="Harder C.B."/>
            <person name="Miyauchi S."/>
            <person name="Viragh M."/>
            <person name="Kuo A."/>
            <person name="Thoen E."/>
            <person name="Andreopoulos B."/>
            <person name="Lu D."/>
            <person name="Skrede I."/>
            <person name="Drula E."/>
            <person name="Henrissat B."/>
            <person name="Morin E."/>
            <person name="Kohler A."/>
            <person name="Barry K."/>
            <person name="LaButti K."/>
            <person name="Morin E."/>
            <person name="Salamov A."/>
            <person name="Lipzen A."/>
            <person name="Mereny Z."/>
            <person name="Hegedus B."/>
            <person name="Baldrian P."/>
            <person name="Stursova M."/>
            <person name="Weitz H."/>
            <person name="Taylor A."/>
            <person name="Grigoriev I.V."/>
            <person name="Nagy L.G."/>
            <person name="Martin F."/>
            <person name="Kauserud H."/>
        </authorList>
    </citation>
    <scope>NUCLEOTIDE SEQUENCE</scope>
    <source>
        <strain evidence="3">CBHHK188m</strain>
    </source>
</reference>
<feature type="compositionally biased region" description="Gly residues" evidence="1">
    <location>
        <begin position="212"/>
        <end position="222"/>
    </location>
</feature>
<name>A0AAD7HAG7_9AGAR</name>
<evidence type="ECO:0000256" key="2">
    <source>
        <dbReference type="SAM" id="SignalP"/>
    </source>
</evidence>
<dbReference type="EMBL" id="JARJLG010000333">
    <property type="protein sequence ID" value="KAJ7716327.1"/>
    <property type="molecule type" value="Genomic_DNA"/>
</dbReference>
<proteinExistence type="predicted"/>
<evidence type="ECO:0000256" key="1">
    <source>
        <dbReference type="SAM" id="MobiDB-lite"/>
    </source>
</evidence>
<feature type="signal peptide" evidence="2">
    <location>
        <begin position="1"/>
        <end position="19"/>
    </location>
</feature>
<organism evidence="3 4">
    <name type="scientific">Mycena maculata</name>
    <dbReference type="NCBI Taxonomy" id="230809"/>
    <lineage>
        <taxon>Eukaryota</taxon>
        <taxon>Fungi</taxon>
        <taxon>Dikarya</taxon>
        <taxon>Basidiomycota</taxon>
        <taxon>Agaricomycotina</taxon>
        <taxon>Agaricomycetes</taxon>
        <taxon>Agaricomycetidae</taxon>
        <taxon>Agaricales</taxon>
        <taxon>Marasmiineae</taxon>
        <taxon>Mycenaceae</taxon>
        <taxon>Mycena</taxon>
    </lineage>
</organism>
<dbReference type="AlphaFoldDB" id="A0AAD7HAG7"/>